<dbReference type="OrthoDB" id="8443433at2"/>
<evidence type="ECO:0000313" key="3">
    <source>
        <dbReference type="Proteomes" id="UP000032234"/>
    </source>
</evidence>
<dbReference type="Proteomes" id="UP000032234">
    <property type="component" value="Chromosome"/>
</dbReference>
<dbReference type="PATRIC" id="fig|477245.3.peg.19"/>
<accession>A0A0C5G5X5</accession>
<name>A0A0C5G5X5_9ACTN</name>
<feature type="compositionally biased region" description="Basic and acidic residues" evidence="1">
    <location>
        <begin position="238"/>
        <end position="249"/>
    </location>
</feature>
<organism evidence="2 3">
    <name type="scientific">Streptomyces cyaneogriseus subsp. noncyanogenus</name>
    <dbReference type="NCBI Taxonomy" id="477245"/>
    <lineage>
        <taxon>Bacteria</taxon>
        <taxon>Bacillati</taxon>
        <taxon>Actinomycetota</taxon>
        <taxon>Actinomycetes</taxon>
        <taxon>Kitasatosporales</taxon>
        <taxon>Streptomycetaceae</taxon>
        <taxon>Streptomyces</taxon>
    </lineage>
</organism>
<protein>
    <submittedName>
        <fullName evidence="2">Uncharacterized protein</fullName>
    </submittedName>
</protein>
<feature type="region of interest" description="Disordered" evidence="1">
    <location>
        <begin position="47"/>
        <end position="75"/>
    </location>
</feature>
<evidence type="ECO:0000313" key="2">
    <source>
        <dbReference type="EMBL" id="AJP05413.1"/>
    </source>
</evidence>
<sequence>MQEHLDALEKHMQQLQQAMRQAQMQRRQDRLKELRAELRRAQRSYDALFDQDGDAQPDAEDPASRPSRPPATQMPAREQVHQVLTLLTVPAAPKLISSVHEALFTAPLPTTRMATLRRDEERSYRSAPGARPYYLCPALTSDHLSPARALLTISIWPLEDRIVGPLSARVHFLTSAVKLTEAIQRLTPDPQKMTLGARQLVRHYALNIPGALPADPQDRGAAPDLALLREAAQQELAVHTDDDTHERRGAAQRARHQLDEAGQLFGAPFQTTRRLRSVT</sequence>
<dbReference type="KEGG" id="scw:TU94_00080"/>
<proteinExistence type="predicted"/>
<dbReference type="STRING" id="477245.TU94_00080"/>
<dbReference type="EMBL" id="CP010849">
    <property type="protein sequence ID" value="AJP05413.1"/>
    <property type="molecule type" value="Genomic_DNA"/>
</dbReference>
<feature type="compositionally biased region" description="Acidic residues" evidence="1">
    <location>
        <begin position="49"/>
        <end position="61"/>
    </location>
</feature>
<dbReference type="RefSeq" id="WP_044387168.1">
    <property type="nucleotide sequence ID" value="NZ_CP010849.1"/>
</dbReference>
<dbReference type="AlphaFoldDB" id="A0A0C5G5X5"/>
<reference evidence="2 3" key="1">
    <citation type="submission" date="2015-02" db="EMBL/GenBank/DDBJ databases">
        <title>Genome sequence of thermotolerant Streptomyces cyaneogriseus subsp. Noncyanogenus NMWT1, the producer of nematocidal antibiotics nemadectin.</title>
        <authorList>
            <person name="Wang H."/>
            <person name="Li C."/>
            <person name="Xiang W."/>
            <person name="Wang X."/>
        </authorList>
    </citation>
    <scope>NUCLEOTIDE SEQUENCE [LARGE SCALE GENOMIC DNA]</scope>
    <source>
        <strain evidence="2 3">NMWT 1</strain>
    </source>
</reference>
<evidence type="ECO:0000256" key="1">
    <source>
        <dbReference type="SAM" id="MobiDB-lite"/>
    </source>
</evidence>
<feature type="region of interest" description="Disordered" evidence="1">
    <location>
        <begin position="238"/>
        <end position="263"/>
    </location>
</feature>
<dbReference type="HOGENOM" id="CLU_080997_0_0_11"/>
<gene>
    <name evidence="2" type="ORF">TU94_00080</name>
</gene>
<keyword evidence="3" id="KW-1185">Reference proteome</keyword>